<evidence type="ECO:0000256" key="4">
    <source>
        <dbReference type="ARBA" id="ARBA00022807"/>
    </source>
</evidence>
<reference evidence="6 7" key="1">
    <citation type="journal article" date="2016" name="Mol. Biol. Evol.">
        <title>Comparative Genomics of Early-Diverging Mushroom-Forming Fungi Provides Insights into the Origins of Lignocellulose Decay Capabilities.</title>
        <authorList>
            <person name="Nagy L.G."/>
            <person name="Riley R."/>
            <person name="Tritt A."/>
            <person name="Adam C."/>
            <person name="Daum C."/>
            <person name="Floudas D."/>
            <person name="Sun H."/>
            <person name="Yadav J.S."/>
            <person name="Pangilinan J."/>
            <person name="Larsson K.H."/>
            <person name="Matsuura K."/>
            <person name="Barry K."/>
            <person name="Labutti K."/>
            <person name="Kuo R."/>
            <person name="Ohm R.A."/>
            <person name="Bhattacharya S.S."/>
            <person name="Shirouzu T."/>
            <person name="Yoshinaga Y."/>
            <person name="Martin F.M."/>
            <person name="Grigoriev I.V."/>
            <person name="Hibbett D.S."/>
        </authorList>
    </citation>
    <scope>NUCLEOTIDE SEQUENCE [LARGE SCALE GENOMIC DNA]</scope>
    <source>
        <strain evidence="6 7">HHB12029</strain>
    </source>
</reference>
<accession>A0A165K3S2</accession>
<dbReference type="Gene3D" id="3.40.395.10">
    <property type="entry name" value="Adenoviral Proteinase, Chain A"/>
    <property type="match status" value="1"/>
</dbReference>
<evidence type="ECO:0000256" key="1">
    <source>
        <dbReference type="ARBA" id="ARBA00005234"/>
    </source>
</evidence>
<keyword evidence="4" id="KW-0788">Thiol protease</keyword>
<dbReference type="STRING" id="1314781.A0A165K3S2"/>
<organism evidence="6 7">
    <name type="scientific">Exidia glandulosa HHB12029</name>
    <dbReference type="NCBI Taxonomy" id="1314781"/>
    <lineage>
        <taxon>Eukaryota</taxon>
        <taxon>Fungi</taxon>
        <taxon>Dikarya</taxon>
        <taxon>Basidiomycota</taxon>
        <taxon>Agaricomycotina</taxon>
        <taxon>Agaricomycetes</taxon>
        <taxon>Auriculariales</taxon>
        <taxon>Exidiaceae</taxon>
        <taxon>Exidia</taxon>
    </lineage>
</organism>
<dbReference type="GO" id="GO:0006508">
    <property type="term" value="P:proteolysis"/>
    <property type="evidence" value="ECO:0007669"/>
    <property type="project" value="UniProtKB-KW"/>
</dbReference>
<protein>
    <submittedName>
        <fullName evidence="6">Cysteine proteinase</fullName>
    </submittedName>
</protein>
<dbReference type="PANTHER" id="PTHR12606">
    <property type="entry name" value="SENTRIN/SUMO-SPECIFIC PROTEASE"/>
    <property type="match status" value="1"/>
</dbReference>
<evidence type="ECO:0000313" key="7">
    <source>
        <dbReference type="Proteomes" id="UP000077266"/>
    </source>
</evidence>
<dbReference type="GO" id="GO:0016929">
    <property type="term" value="F:deSUMOylase activity"/>
    <property type="evidence" value="ECO:0007669"/>
    <property type="project" value="TreeGrafter"/>
</dbReference>
<dbReference type="PROSITE" id="PS50600">
    <property type="entry name" value="ULP_PROTEASE"/>
    <property type="match status" value="1"/>
</dbReference>
<gene>
    <name evidence="6" type="ORF">EXIGLDRAFT_765943</name>
</gene>
<keyword evidence="7" id="KW-1185">Reference proteome</keyword>
<evidence type="ECO:0000313" key="6">
    <source>
        <dbReference type="EMBL" id="KZV95743.1"/>
    </source>
</evidence>
<dbReference type="GO" id="GO:0005634">
    <property type="term" value="C:nucleus"/>
    <property type="evidence" value="ECO:0007669"/>
    <property type="project" value="TreeGrafter"/>
</dbReference>
<proteinExistence type="inferred from homology"/>
<dbReference type="EMBL" id="KV425952">
    <property type="protein sequence ID" value="KZV95743.1"/>
    <property type="molecule type" value="Genomic_DNA"/>
</dbReference>
<dbReference type="InterPro" id="IPR038765">
    <property type="entry name" value="Papain-like_cys_pep_sf"/>
</dbReference>
<keyword evidence="2" id="KW-0645">Protease</keyword>
<dbReference type="Pfam" id="PF02902">
    <property type="entry name" value="Peptidase_C48"/>
    <property type="match status" value="1"/>
</dbReference>
<sequence length="187" mass="21185">MLNEEIVYGGLCALASVYPTHVPEFAFFTTYDHTTWHDSRSVRSIWKRVRSTSFWARHVILVPIHDVNHWMLAIVRPQEARIDILDSLADDKLWEEHAKHTADMMTALLHEAEAIHDIQLNIPTPWVAAPLEVDALQTSNYRDCGVWVLVVAAALLKGKQSTGLSDDEIPAFRRFLYHAIATLGSST</sequence>
<keyword evidence="3" id="KW-0378">Hydrolase</keyword>
<feature type="domain" description="Ubiquitin-like protease family profile" evidence="5">
    <location>
        <begin position="1"/>
        <end position="155"/>
    </location>
</feature>
<dbReference type="InterPro" id="IPR003653">
    <property type="entry name" value="Peptidase_C48_C"/>
</dbReference>
<dbReference type="AlphaFoldDB" id="A0A165K3S2"/>
<dbReference type="Proteomes" id="UP000077266">
    <property type="component" value="Unassembled WGS sequence"/>
</dbReference>
<dbReference type="GO" id="GO:0016926">
    <property type="term" value="P:protein desumoylation"/>
    <property type="evidence" value="ECO:0007669"/>
    <property type="project" value="TreeGrafter"/>
</dbReference>
<name>A0A165K3S2_EXIGL</name>
<dbReference type="SUPFAM" id="SSF54001">
    <property type="entry name" value="Cysteine proteinases"/>
    <property type="match status" value="1"/>
</dbReference>
<evidence type="ECO:0000256" key="2">
    <source>
        <dbReference type="ARBA" id="ARBA00022670"/>
    </source>
</evidence>
<dbReference type="OrthoDB" id="2976051at2759"/>
<comment type="similarity">
    <text evidence="1">Belongs to the peptidase C48 family.</text>
</comment>
<evidence type="ECO:0000256" key="3">
    <source>
        <dbReference type="ARBA" id="ARBA00022801"/>
    </source>
</evidence>
<evidence type="ECO:0000259" key="5">
    <source>
        <dbReference type="PROSITE" id="PS50600"/>
    </source>
</evidence>
<dbReference type="PANTHER" id="PTHR12606:SF141">
    <property type="entry name" value="GH15225P-RELATED"/>
    <property type="match status" value="1"/>
</dbReference>
<dbReference type="InParanoid" id="A0A165K3S2"/>